<evidence type="ECO:0000313" key="6">
    <source>
        <dbReference type="EMBL" id="RAJ24507.1"/>
    </source>
</evidence>
<keyword evidence="2" id="KW-0812">Transmembrane</keyword>
<feature type="transmembrane region" description="Helical" evidence="2">
    <location>
        <begin position="422"/>
        <end position="439"/>
    </location>
</feature>
<evidence type="ECO:0000256" key="3">
    <source>
        <dbReference type="SAM" id="SignalP"/>
    </source>
</evidence>
<evidence type="ECO:0000259" key="4">
    <source>
        <dbReference type="Pfam" id="PF09972"/>
    </source>
</evidence>
<sequence>MKHIPILLLAFLSLSFGYAQDFTVDKYAVDITIHEEGYFDVVESYDLTFAFPKHGIYRDIQTSYDVVTEEVKQETRKIMISNVEVPGRTFITPSNFEQKLSETFQIKIGDADKSITGAQHYKIRYRVWNAFLYEADGVKFYWNLKPSNWRATFNSIVFSVHLPTSIAADTSDVFVYSGLSATTDLSRNFDVTIANGVVEGKSQPGFESEEGQSVTILINLPPNAIAEIKPLWPFWTDYGWVFVLLALLGGFYMTWKSYGKDDEVISSTSYFPPKGMDPAMAGFLMNDADDTSDLISLIPYWGSKGILRIEEIPKKGWFSSSDTKLVALKALPDEASSYERTIFSGLFGSSISPDDTEVLISSLKDKFYTKMSSARSVLKKQAQPYYEGGSKRVRNITYGSIILVTIVLVPVLLFVWGFIATFALVILNVLLLIMNRFMVKKNPKGNAAFSELKGFKQFIKVAEINKLKMLIIEDPSYFETTMGYALAFGLFDKWANKFDALNIPPPSWYSSAAHTNFTMSSFTNSFANTMSTATSTMVSSPSSSGSSGGGSSGGGFGGGGGGSW</sequence>
<evidence type="ECO:0000259" key="5">
    <source>
        <dbReference type="Pfam" id="PF20990"/>
    </source>
</evidence>
<dbReference type="AlphaFoldDB" id="A0A1A7R5V6"/>
<keyword evidence="2" id="KW-0472">Membrane</keyword>
<name>A0A1A7R5V6_9FLAO</name>
<dbReference type="InterPro" id="IPR048389">
    <property type="entry name" value="YciQ-like_C"/>
</dbReference>
<feature type="region of interest" description="Disordered" evidence="1">
    <location>
        <begin position="537"/>
        <end position="564"/>
    </location>
</feature>
<dbReference type="Proteomes" id="UP000248987">
    <property type="component" value="Unassembled WGS sequence"/>
</dbReference>
<dbReference type="InterPro" id="IPR018702">
    <property type="entry name" value="DUF2207"/>
</dbReference>
<dbReference type="Pfam" id="PF09972">
    <property type="entry name" value="DUF2207"/>
    <property type="match status" value="1"/>
</dbReference>
<comment type="caution">
    <text evidence="6">The sequence shown here is derived from an EMBL/GenBank/DDBJ whole genome shotgun (WGS) entry which is preliminary data.</text>
</comment>
<dbReference type="RefSeq" id="WP_066432353.1">
    <property type="nucleotide sequence ID" value="NZ_LZRN01000009.1"/>
</dbReference>
<feature type="domain" description="DUF2207" evidence="4">
    <location>
        <begin position="24"/>
        <end position="183"/>
    </location>
</feature>
<keyword evidence="3" id="KW-0732">Signal</keyword>
<keyword evidence="2" id="KW-1133">Transmembrane helix</keyword>
<gene>
    <name evidence="6" type="ORF">LX77_02061</name>
</gene>
<feature type="signal peptide" evidence="3">
    <location>
        <begin position="1"/>
        <end position="19"/>
    </location>
</feature>
<evidence type="ECO:0000256" key="2">
    <source>
        <dbReference type="SAM" id="Phobius"/>
    </source>
</evidence>
<feature type="transmembrane region" description="Helical" evidence="2">
    <location>
        <begin position="396"/>
        <end position="416"/>
    </location>
</feature>
<evidence type="ECO:0000313" key="7">
    <source>
        <dbReference type="Proteomes" id="UP000248987"/>
    </source>
</evidence>
<protein>
    <submittedName>
        <fullName evidence="6">Putative membrane protein DUF2207</fullName>
    </submittedName>
</protein>
<dbReference type="OrthoDB" id="9767603at2"/>
<reference evidence="6 7" key="1">
    <citation type="submission" date="2018-06" db="EMBL/GenBank/DDBJ databases">
        <title>Genomic Encyclopedia of Archaeal and Bacterial Type Strains, Phase II (KMG-II): from individual species to whole genera.</title>
        <authorList>
            <person name="Goeker M."/>
        </authorList>
    </citation>
    <scope>NUCLEOTIDE SEQUENCE [LARGE SCALE GENOMIC DNA]</scope>
    <source>
        <strain evidence="6 7">DSM 12408</strain>
    </source>
</reference>
<dbReference type="EMBL" id="QLLQ01000006">
    <property type="protein sequence ID" value="RAJ24507.1"/>
    <property type="molecule type" value="Genomic_DNA"/>
</dbReference>
<feature type="compositionally biased region" description="Gly residues" evidence="1">
    <location>
        <begin position="546"/>
        <end position="564"/>
    </location>
</feature>
<proteinExistence type="predicted"/>
<dbReference type="STRING" id="49280.A9996_06280"/>
<feature type="transmembrane region" description="Helical" evidence="2">
    <location>
        <begin position="238"/>
        <end position="255"/>
    </location>
</feature>
<organism evidence="6 7">
    <name type="scientific">Gelidibacter algens</name>
    <dbReference type="NCBI Taxonomy" id="49280"/>
    <lineage>
        <taxon>Bacteria</taxon>
        <taxon>Pseudomonadati</taxon>
        <taxon>Bacteroidota</taxon>
        <taxon>Flavobacteriia</taxon>
        <taxon>Flavobacteriales</taxon>
        <taxon>Flavobacteriaceae</taxon>
        <taxon>Gelidibacter</taxon>
    </lineage>
</organism>
<feature type="domain" description="Predicted membrane protein YciQ-like C-terminal" evidence="5">
    <location>
        <begin position="272"/>
        <end position="498"/>
    </location>
</feature>
<accession>A0A1A7R5V6</accession>
<dbReference type="Pfam" id="PF20990">
    <property type="entry name" value="DUF2207_C"/>
    <property type="match status" value="1"/>
</dbReference>
<feature type="chain" id="PRO_5030025632" evidence="3">
    <location>
        <begin position="20"/>
        <end position="564"/>
    </location>
</feature>
<evidence type="ECO:0000256" key="1">
    <source>
        <dbReference type="SAM" id="MobiDB-lite"/>
    </source>
</evidence>
<keyword evidence="7" id="KW-1185">Reference proteome</keyword>